<dbReference type="OrthoDB" id="627829at2759"/>
<keyword evidence="2" id="KW-1185">Reference proteome</keyword>
<proteinExistence type="predicted"/>
<evidence type="ECO:0000313" key="1">
    <source>
        <dbReference type="EMBL" id="RYO86674.1"/>
    </source>
</evidence>
<gene>
    <name evidence="1" type="ORF">DL764_008968</name>
</gene>
<dbReference type="SUPFAM" id="SSF51197">
    <property type="entry name" value="Clavaminate synthase-like"/>
    <property type="match status" value="1"/>
</dbReference>
<dbReference type="Gene3D" id="2.60.120.330">
    <property type="entry name" value="B-lactam Antibiotic, Isopenicillin N Synthase, Chain"/>
    <property type="match status" value="1"/>
</dbReference>
<accession>A0A4Q4SYE5</accession>
<reference evidence="1 2" key="1">
    <citation type="submission" date="2018-06" db="EMBL/GenBank/DDBJ databases">
        <title>Complete Genomes of Monosporascus.</title>
        <authorList>
            <person name="Robinson A.J."/>
            <person name="Natvig D.O."/>
        </authorList>
    </citation>
    <scope>NUCLEOTIDE SEQUENCE [LARGE SCALE GENOMIC DNA]</scope>
    <source>
        <strain evidence="1 2">CBS 110550</strain>
    </source>
</reference>
<dbReference type="EMBL" id="QJNU01000771">
    <property type="protein sequence ID" value="RYO86674.1"/>
    <property type="molecule type" value="Genomic_DNA"/>
</dbReference>
<dbReference type="STRING" id="155417.A0A4Q4SYE5"/>
<sequence>MAARARSSIIPLPRRGNSLGTARDKGRANFAKSKHFNGYESWGSHRINPFESIYVRETFSSTHDARFDPAVEDPWAVPPEVSRHLRCEDYHWEATTNMPHFKGAVVWYWRSCLAVAWSLVKIFSMSLDLPEDFFAYKLSHPDAALALYYYPPIEDANDWNGKERIGMPSFFGFDLNSTMEC</sequence>
<evidence type="ECO:0000313" key="2">
    <source>
        <dbReference type="Proteomes" id="UP000293360"/>
    </source>
</evidence>
<organism evidence="1 2">
    <name type="scientific">Monosporascus ibericus</name>
    <dbReference type="NCBI Taxonomy" id="155417"/>
    <lineage>
        <taxon>Eukaryota</taxon>
        <taxon>Fungi</taxon>
        <taxon>Dikarya</taxon>
        <taxon>Ascomycota</taxon>
        <taxon>Pezizomycotina</taxon>
        <taxon>Sordariomycetes</taxon>
        <taxon>Xylariomycetidae</taxon>
        <taxon>Xylariales</taxon>
        <taxon>Xylariales incertae sedis</taxon>
        <taxon>Monosporascus</taxon>
    </lineage>
</organism>
<dbReference type="AlphaFoldDB" id="A0A4Q4SYE5"/>
<dbReference type="InterPro" id="IPR027443">
    <property type="entry name" value="IPNS-like_sf"/>
</dbReference>
<protein>
    <submittedName>
        <fullName evidence="1">Uncharacterized protein</fullName>
    </submittedName>
</protein>
<comment type="caution">
    <text evidence="1">The sequence shown here is derived from an EMBL/GenBank/DDBJ whole genome shotgun (WGS) entry which is preliminary data.</text>
</comment>
<dbReference type="Proteomes" id="UP000293360">
    <property type="component" value="Unassembled WGS sequence"/>
</dbReference>
<name>A0A4Q4SYE5_9PEZI</name>